<dbReference type="AlphaFoldDB" id="A0A087DN18"/>
<sequence length="88" mass="10183">MFTVNGETGRTVWEEYAMTAARENYDEAFKDEETEINPSLKIILNNGHMLHRLEHNGAELFEYVPSDATEWEQLPRLTFDHAAARAIE</sequence>
<dbReference type="EMBL" id="JGZP01000014">
    <property type="protein sequence ID" value="KFI96918.1"/>
    <property type="molecule type" value="Genomic_DNA"/>
</dbReference>
<accession>A0A087DN18</accession>
<gene>
    <name evidence="1" type="ORF">BSTEL_1827</name>
</gene>
<evidence type="ECO:0000313" key="2">
    <source>
        <dbReference type="Proteomes" id="UP000029004"/>
    </source>
</evidence>
<comment type="caution">
    <text evidence="1">The sequence shown here is derived from an EMBL/GenBank/DDBJ whole genome shotgun (WGS) entry which is preliminary data.</text>
</comment>
<evidence type="ECO:0000313" key="1">
    <source>
        <dbReference type="EMBL" id="KFI96918.1"/>
    </source>
</evidence>
<dbReference type="Proteomes" id="UP000029004">
    <property type="component" value="Unassembled WGS sequence"/>
</dbReference>
<organism evidence="1 2">
    <name type="scientific">Bifidobacterium stellenboschense</name>
    <dbReference type="NCBI Taxonomy" id="762211"/>
    <lineage>
        <taxon>Bacteria</taxon>
        <taxon>Bacillati</taxon>
        <taxon>Actinomycetota</taxon>
        <taxon>Actinomycetes</taxon>
        <taxon>Bifidobacteriales</taxon>
        <taxon>Bifidobacteriaceae</taxon>
        <taxon>Bifidobacterium</taxon>
    </lineage>
</organism>
<name>A0A087DN18_9BIFI</name>
<dbReference type="STRING" id="762211.BSTEL_1827"/>
<protein>
    <submittedName>
        <fullName evidence="1">Uncharacterized protein</fullName>
    </submittedName>
</protein>
<dbReference type="RefSeq" id="WP_034528775.1">
    <property type="nucleotide sequence ID" value="NZ_JGZP01000014.1"/>
</dbReference>
<keyword evidence="2" id="KW-1185">Reference proteome</keyword>
<proteinExistence type="predicted"/>
<reference evidence="1 2" key="1">
    <citation type="submission" date="2014-03" db="EMBL/GenBank/DDBJ databases">
        <title>Genomics of Bifidobacteria.</title>
        <authorList>
            <person name="Ventura M."/>
            <person name="Milani C."/>
            <person name="Lugli G.A."/>
        </authorList>
    </citation>
    <scope>NUCLEOTIDE SEQUENCE [LARGE SCALE GENOMIC DNA]</scope>
    <source>
        <strain evidence="1 2">DSM 23968</strain>
    </source>
</reference>